<evidence type="ECO:0000256" key="8">
    <source>
        <dbReference type="ARBA" id="ARBA00023040"/>
    </source>
</evidence>
<dbReference type="Pfam" id="PF03402">
    <property type="entry name" value="V1R"/>
    <property type="match status" value="1"/>
</dbReference>
<dbReference type="PANTHER" id="PTHR24062">
    <property type="entry name" value="VOMERONASAL TYPE-1 RECEPTOR"/>
    <property type="match status" value="1"/>
</dbReference>
<evidence type="ECO:0000256" key="1">
    <source>
        <dbReference type="ARBA" id="ARBA00003878"/>
    </source>
</evidence>
<keyword evidence="10 13" id="KW-0675">Receptor</keyword>
<dbReference type="FunFam" id="1.20.1070.10:FF:000033">
    <property type="entry name" value="Vomeronasal type-1 receptor"/>
    <property type="match status" value="1"/>
</dbReference>
<reference evidence="16" key="1">
    <citation type="submission" date="2025-08" db="UniProtKB">
        <authorList>
            <consortium name="RefSeq"/>
        </authorList>
    </citation>
    <scope>IDENTIFICATION</scope>
    <source>
        <tissue evidence="16">Kidney</tissue>
    </source>
</reference>
<keyword evidence="15" id="KW-1185">Reference proteome</keyword>
<dbReference type="KEGG" id="dord:105996942"/>
<evidence type="ECO:0000256" key="9">
    <source>
        <dbReference type="ARBA" id="ARBA00023136"/>
    </source>
</evidence>
<evidence type="ECO:0000259" key="14">
    <source>
        <dbReference type="PROSITE" id="PS50262"/>
    </source>
</evidence>
<keyword evidence="11" id="KW-0325">Glycoprotein</keyword>
<evidence type="ECO:0000313" key="16">
    <source>
        <dbReference type="RefSeq" id="XP_012886631.1"/>
    </source>
</evidence>
<dbReference type="PRINTS" id="PR01534">
    <property type="entry name" value="VOMERONASL1R"/>
</dbReference>
<evidence type="ECO:0000256" key="7">
    <source>
        <dbReference type="ARBA" id="ARBA00022989"/>
    </source>
</evidence>
<name>A0A1S3GCT8_DIPOR</name>
<gene>
    <name evidence="16" type="primary">LOC105996942</name>
</gene>
<dbReference type="GO" id="GO:0016503">
    <property type="term" value="F:pheromone receptor activity"/>
    <property type="evidence" value="ECO:0007669"/>
    <property type="project" value="InterPro"/>
</dbReference>
<dbReference type="InterPro" id="IPR017452">
    <property type="entry name" value="GPCR_Rhodpsn_7TM"/>
</dbReference>
<feature type="transmembrane region" description="Helical" evidence="13">
    <location>
        <begin position="124"/>
        <end position="146"/>
    </location>
</feature>
<feature type="domain" description="G-protein coupled receptors family 1 profile" evidence="14">
    <location>
        <begin position="21"/>
        <end position="284"/>
    </location>
</feature>
<organism evidence="15 16">
    <name type="scientific">Dipodomys ordii</name>
    <name type="common">Ord's kangaroo rat</name>
    <dbReference type="NCBI Taxonomy" id="10020"/>
    <lineage>
        <taxon>Eukaryota</taxon>
        <taxon>Metazoa</taxon>
        <taxon>Chordata</taxon>
        <taxon>Craniata</taxon>
        <taxon>Vertebrata</taxon>
        <taxon>Euteleostomi</taxon>
        <taxon>Mammalia</taxon>
        <taxon>Eutheria</taxon>
        <taxon>Euarchontoglires</taxon>
        <taxon>Glires</taxon>
        <taxon>Rodentia</taxon>
        <taxon>Castorimorpha</taxon>
        <taxon>Heteromyidae</taxon>
        <taxon>Dipodomyinae</taxon>
        <taxon>Dipodomys</taxon>
    </lineage>
</organism>
<evidence type="ECO:0000313" key="15">
    <source>
        <dbReference type="Proteomes" id="UP000081671"/>
    </source>
</evidence>
<keyword evidence="12 13" id="KW-0807">Transducer</keyword>
<evidence type="ECO:0000256" key="2">
    <source>
        <dbReference type="ARBA" id="ARBA00004651"/>
    </source>
</evidence>
<keyword evidence="7 13" id="KW-1133">Transmembrane helix</keyword>
<dbReference type="AlphaFoldDB" id="A0A1S3GCT8"/>
<dbReference type="InParanoid" id="A0A1S3GCT8"/>
<dbReference type="Proteomes" id="UP000081671">
    <property type="component" value="Unplaced"/>
</dbReference>
<feature type="transmembrane region" description="Helical" evidence="13">
    <location>
        <begin position="234"/>
        <end position="255"/>
    </location>
</feature>
<dbReference type="InterPro" id="IPR004072">
    <property type="entry name" value="Vmron_rcpt_1"/>
</dbReference>
<feature type="transmembrane region" description="Helical" evidence="13">
    <location>
        <begin position="41"/>
        <end position="61"/>
    </location>
</feature>
<feature type="transmembrane region" description="Helical" evidence="13">
    <location>
        <begin position="177"/>
        <end position="205"/>
    </location>
</feature>
<dbReference type="FunCoup" id="A0A1S3GCT8">
    <property type="interactions" value="182"/>
</dbReference>
<evidence type="ECO:0000256" key="13">
    <source>
        <dbReference type="RuleBase" id="RU364061"/>
    </source>
</evidence>
<comment type="similarity">
    <text evidence="3 13">Belongs to the G-protein coupled receptor 1 family.</text>
</comment>
<dbReference type="GO" id="GO:0019236">
    <property type="term" value="P:response to pheromone"/>
    <property type="evidence" value="ECO:0007669"/>
    <property type="project" value="UniProtKB-KW"/>
</dbReference>
<dbReference type="OrthoDB" id="9596041at2759"/>
<dbReference type="Gene3D" id="1.20.1070.10">
    <property type="entry name" value="Rhodopsin 7-helix transmembrane proteins"/>
    <property type="match status" value="1"/>
</dbReference>
<evidence type="ECO:0000256" key="11">
    <source>
        <dbReference type="ARBA" id="ARBA00023180"/>
    </source>
</evidence>
<keyword evidence="5 13" id="KW-0589">Pheromone response</keyword>
<evidence type="ECO:0000256" key="10">
    <source>
        <dbReference type="ARBA" id="ARBA00023170"/>
    </source>
</evidence>
<feature type="transmembrane region" description="Helical" evidence="13">
    <location>
        <begin position="6"/>
        <end position="29"/>
    </location>
</feature>
<keyword evidence="4 13" id="KW-1003">Cell membrane</keyword>
<accession>A0A1S3GCT8</accession>
<proteinExistence type="inferred from homology"/>
<keyword evidence="8 13" id="KW-0297">G-protein coupled receptor</keyword>
<dbReference type="RefSeq" id="XP_012886631.1">
    <property type="nucleotide sequence ID" value="XM_013031177.1"/>
</dbReference>
<evidence type="ECO:0000256" key="5">
    <source>
        <dbReference type="ARBA" id="ARBA00022507"/>
    </source>
</evidence>
<dbReference type="PROSITE" id="PS50262">
    <property type="entry name" value="G_PROTEIN_RECEP_F1_2"/>
    <property type="match status" value="1"/>
</dbReference>
<dbReference type="GO" id="GO:0007606">
    <property type="term" value="P:sensory perception of chemical stimulus"/>
    <property type="evidence" value="ECO:0007669"/>
    <property type="project" value="UniProtKB-ARBA"/>
</dbReference>
<comment type="subcellular location">
    <subcellularLocation>
        <location evidence="2 13">Cell membrane</location>
        <topology evidence="2 13">Multi-pass membrane protein</topology>
    </subcellularLocation>
</comment>
<evidence type="ECO:0000256" key="3">
    <source>
        <dbReference type="ARBA" id="ARBA00010663"/>
    </source>
</evidence>
<sequence>MSLSFFKGTIFLSISVLGIVGNIFIFLNYMHMFKSTKKKSIHIIFIHLAFTNIIMLLLKVIPKTLAAFGMENFLEDIGCMIFVYLERVTRGLSICTSSLLTLVQAITISPRDSVWRKLKIQSAWHILPLLLFFWIISSLISMNLLYHIKNISSMNTSQISKQDNYCYFVPDNLIMRWSFLALMVLRDAVFQGIMGVASGYMVFLLHKHHQRVLYLQNSNFLYKTSPEMKAAHSVLLLMLCFLFIYWTECILSLPFNSFLENNSMMKNIQEYLRIGYAILSPFMMIPKDSNLTGCWHSH</sequence>
<keyword evidence="6 13" id="KW-0812">Transmembrane</keyword>
<protein>
    <recommendedName>
        <fullName evidence="13">Vomeronasal type-1 receptor</fullName>
    </recommendedName>
</protein>
<evidence type="ECO:0000256" key="4">
    <source>
        <dbReference type="ARBA" id="ARBA00022475"/>
    </source>
</evidence>
<dbReference type="SUPFAM" id="SSF81321">
    <property type="entry name" value="Family A G protein-coupled receptor-like"/>
    <property type="match status" value="1"/>
</dbReference>
<comment type="function">
    <text evidence="1">Putative pheromone receptor.</text>
</comment>
<keyword evidence="9 13" id="KW-0472">Membrane</keyword>
<dbReference type="GO" id="GO:0005886">
    <property type="term" value="C:plasma membrane"/>
    <property type="evidence" value="ECO:0007669"/>
    <property type="project" value="UniProtKB-SubCell"/>
</dbReference>
<evidence type="ECO:0000256" key="6">
    <source>
        <dbReference type="ARBA" id="ARBA00022692"/>
    </source>
</evidence>
<evidence type="ECO:0000256" key="12">
    <source>
        <dbReference type="ARBA" id="ARBA00023224"/>
    </source>
</evidence>
<dbReference type="GeneID" id="105996942"/>